<dbReference type="RefSeq" id="WP_013142681.1">
    <property type="nucleotide sequence ID" value="NC_014205.1"/>
</dbReference>
<dbReference type="AlphaFoldDB" id="D7DBD6"/>
<dbReference type="GeneID" id="9233640"/>
<dbReference type="Proteomes" id="UP000002573">
    <property type="component" value="Chromosome"/>
</dbReference>
<keyword evidence="2" id="KW-1185">Reference proteome</keyword>
<evidence type="ECO:0000313" key="1">
    <source>
        <dbReference type="EMBL" id="ADI31483.1"/>
    </source>
</evidence>
<protein>
    <recommendedName>
        <fullName evidence="3">Polymerase nucleotidyl transferase domain-containing protein</fullName>
    </recommendedName>
</protein>
<dbReference type="EMBL" id="CP002051">
    <property type="protein sequence ID" value="ADI31483.1"/>
    <property type="molecule type" value="Genomic_DNA"/>
</dbReference>
<reference evidence="1 2" key="2">
    <citation type="journal article" date="2011" name="Stand. Genomic Sci.">
        <title>Complete genome sequence of Staphylothermus hellenicus P8.</title>
        <authorList>
            <person name="Anderson I."/>
            <person name="Wirth R."/>
            <person name="Lucas S."/>
            <person name="Copeland A."/>
            <person name="Lapidus A."/>
            <person name="Cheng J.F."/>
            <person name="Goodwin L."/>
            <person name="Pitluck S."/>
            <person name="Davenport K."/>
            <person name="Detter J.C."/>
            <person name="Han C."/>
            <person name="Tapia R."/>
            <person name="Land M."/>
            <person name="Hauser L."/>
            <person name="Pati A."/>
            <person name="Mikhailova N."/>
            <person name="Woyke T."/>
            <person name="Klenk H.P."/>
            <person name="Kyrpides N."/>
            <person name="Ivanova N."/>
        </authorList>
    </citation>
    <scope>NUCLEOTIDE SEQUENCE [LARGE SCALE GENOMIC DNA]</scope>
    <source>
        <strain evidence="2">DSM 12710 / JCM 10830 / BK20S6-10-b1 / P8</strain>
    </source>
</reference>
<reference evidence="2" key="1">
    <citation type="submission" date="2010-05" db="EMBL/GenBank/DDBJ databases">
        <title>Complete sequence of Staphylothermus hellenicus DSM 12710.</title>
        <authorList>
            <consortium name="US DOE Joint Genome Institute"/>
            <person name="Lucas S."/>
            <person name="Copeland A."/>
            <person name="Lapidus A."/>
            <person name="Cheng J.-F."/>
            <person name="Bruce D."/>
            <person name="Goodwin L."/>
            <person name="Pitluck S."/>
            <person name="Davenport K."/>
            <person name="Detter J.C."/>
            <person name="Han C."/>
            <person name="Tapia R."/>
            <person name="Larimer F."/>
            <person name="Land M."/>
            <person name="Hauser L."/>
            <person name="Kyrpides N."/>
            <person name="Mikhailova N."/>
            <person name="Anderson I.J."/>
            <person name="Woyke T."/>
        </authorList>
    </citation>
    <scope>NUCLEOTIDE SEQUENCE [LARGE SCALE GENOMIC DNA]</scope>
    <source>
        <strain evidence="2">DSM 12710 / JCM 10830 / BK20S6-10-b1 / P8</strain>
    </source>
</reference>
<dbReference type="HOGENOM" id="CLU_833141_0_0_2"/>
<organism evidence="1 2">
    <name type="scientific">Staphylothermus hellenicus (strain DSM 12710 / JCM 10830 / BK20S6-10-b1 / P8)</name>
    <dbReference type="NCBI Taxonomy" id="591019"/>
    <lineage>
        <taxon>Archaea</taxon>
        <taxon>Thermoproteota</taxon>
        <taxon>Thermoprotei</taxon>
        <taxon>Desulfurococcales</taxon>
        <taxon>Desulfurococcaceae</taxon>
        <taxon>Staphylothermus</taxon>
    </lineage>
</organism>
<name>D7DBD6_STAHD</name>
<dbReference type="KEGG" id="shc:Shell_0351"/>
<evidence type="ECO:0008006" key="3">
    <source>
        <dbReference type="Google" id="ProtNLM"/>
    </source>
</evidence>
<evidence type="ECO:0000313" key="2">
    <source>
        <dbReference type="Proteomes" id="UP000002573"/>
    </source>
</evidence>
<proteinExistence type="predicted"/>
<dbReference type="eggNOG" id="arCOG01831">
    <property type="taxonomic scope" value="Archaea"/>
</dbReference>
<accession>D7DBD6</accession>
<gene>
    <name evidence="1" type="ordered locus">Shell_0351</name>
</gene>
<dbReference type="STRING" id="591019.Shell_0351"/>
<sequence length="334" mass="38956">MVEELLGEEPRILDHFYLLLKNYCYAVVVGNMHSNSFLIGYVKYCLGKNSIWRDNLGYYDRIVNYYSPRKVYDSTPWKTYIPCYDSIIPVIPRSKIIKIFNPINRLNEIISMPKDQLEQLTANLSSILYSSIHRYALGVTGSLLIKIHNPVISDIDMIVYGWRESLNIIEFINENKDVFPGFTGERLKRWIYSNAESSGLPPSKVEKLYRRWRRGSFMGRDYSIIYNNGVFKHLDTCKAWRTIGHITVKAYLMGGLDALNYPSRSSIDQYYLVKNREELRSDIEYVLSFDALYIGKLFDGGWVIISGLLQHEPLEDRYRILVGGREYKGYIEPL</sequence>